<keyword evidence="2" id="KW-1185">Reference proteome</keyword>
<reference evidence="1" key="1">
    <citation type="submission" date="2021-02" db="EMBL/GenBank/DDBJ databases">
        <authorList>
            <person name="Bekaert M."/>
        </authorList>
    </citation>
    <scope>NUCLEOTIDE SEQUENCE</scope>
    <source>
        <strain evidence="1">IoA-00</strain>
    </source>
</reference>
<name>A0A7R8CHF4_LEPSM</name>
<dbReference type="Proteomes" id="UP000675881">
    <property type="component" value="Chromosome 12"/>
</dbReference>
<evidence type="ECO:0000313" key="2">
    <source>
        <dbReference type="Proteomes" id="UP000675881"/>
    </source>
</evidence>
<sequence length="246" mass="27706">MSSQFRIFQINLHHAKLNCVSVTLIMRLLSSRNLFLNIIQTFSSPEVKLHLLWEAQEEGHAYKLTSEPPFGVFCIPETIIKNLLACHFLGGELDPDPDIVRDAFPVSLLEESNSLDGIITLEKLETSALSFHSFKITGPDGISPRVLKHISIKMLEYLCLLFVGSVRLTDIPFVWGEMRGIFLHKPGKNCMLSQSICAPKFVKFCSSNTTSDSSMYNKSSIRVNQTFLISTPDLRSCRVLKKSKIL</sequence>
<dbReference type="AlphaFoldDB" id="A0A7R8CHF4"/>
<proteinExistence type="predicted"/>
<accession>A0A7R8CHF4</accession>
<protein>
    <submittedName>
        <fullName evidence="1">(salmon louse) hypothetical protein</fullName>
    </submittedName>
</protein>
<evidence type="ECO:0000313" key="1">
    <source>
        <dbReference type="EMBL" id="CAF2819598.1"/>
    </source>
</evidence>
<dbReference type="EMBL" id="HG994591">
    <property type="protein sequence ID" value="CAF2819598.1"/>
    <property type="molecule type" value="Genomic_DNA"/>
</dbReference>
<gene>
    <name evidence="1" type="ORF">LSAA_3645</name>
</gene>
<organism evidence="1 2">
    <name type="scientific">Lepeophtheirus salmonis</name>
    <name type="common">Salmon louse</name>
    <name type="synonym">Caligus salmonis</name>
    <dbReference type="NCBI Taxonomy" id="72036"/>
    <lineage>
        <taxon>Eukaryota</taxon>
        <taxon>Metazoa</taxon>
        <taxon>Ecdysozoa</taxon>
        <taxon>Arthropoda</taxon>
        <taxon>Crustacea</taxon>
        <taxon>Multicrustacea</taxon>
        <taxon>Hexanauplia</taxon>
        <taxon>Copepoda</taxon>
        <taxon>Siphonostomatoida</taxon>
        <taxon>Caligidae</taxon>
        <taxon>Lepeophtheirus</taxon>
    </lineage>
</organism>